<reference evidence="4" key="3">
    <citation type="submission" date="2015-06" db="UniProtKB">
        <authorList>
            <consortium name="EnsemblMetazoa"/>
        </authorList>
    </citation>
    <scope>IDENTIFICATION</scope>
</reference>
<feature type="signal peptide" evidence="2">
    <location>
        <begin position="1"/>
        <end position="29"/>
    </location>
</feature>
<feature type="region of interest" description="Disordered" evidence="1">
    <location>
        <begin position="353"/>
        <end position="417"/>
    </location>
</feature>
<dbReference type="EMBL" id="KB097519">
    <property type="protein sequence ID" value="ESN95528.1"/>
    <property type="molecule type" value="Genomic_DNA"/>
</dbReference>
<dbReference type="EnsemblMetazoa" id="HelroT179303">
    <property type="protein sequence ID" value="HelroP179303"/>
    <property type="gene ID" value="HelroG179303"/>
</dbReference>
<dbReference type="GeneID" id="20207235"/>
<keyword evidence="5" id="KW-1185">Reference proteome</keyword>
<evidence type="ECO:0008006" key="6">
    <source>
        <dbReference type="Google" id="ProtNLM"/>
    </source>
</evidence>
<gene>
    <name evidence="4" type="primary">20207235</name>
    <name evidence="3" type="ORF">HELRODRAFT_179303</name>
</gene>
<proteinExistence type="predicted"/>
<feature type="region of interest" description="Disordered" evidence="1">
    <location>
        <begin position="536"/>
        <end position="566"/>
    </location>
</feature>
<feature type="region of interest" description="Disordered" evidence="1">
    <location>
        <begin position="475"/>
        <end position="502"/>
    </location>
</feature>
<reference evidence="3 5" key="2">
    <citation type="journal article" date="2013" name="Nature">
        <title>Insights into bilaterian evolution from three spiralian genomes.</title>
        <authorList>
            <person name="Simakov O."/>
            <person name="Marletaz F."/>
            <person name="Cho S.J."/>
            <person name="Edsinger-Gonzales E."/>
            <person name="Havlak P."/>
            <person name="Hellsten U."/>
            <person name="Kuo D.H."/>
            <person name="Larsson T."/>
            <person name="Lv J."/>
            <person name="Arendt D."/>
            <person name="Savage R."/>
            <person name="Osoegawa K."/>
            <person name="de Jong P."/>
            <person name="Grimwood J."/>
            <person name="Chapman J.A."/>
            <person name="Shapiro H."/>
            <person name="Aerts A."/>
            <person name="Otillar R.P."/>
            <person name="Terry A.Y."/>
            <person name="Boore J.L."/>
            <person name="Grigoriev I.V."/>
            <person name="Lindberg D.R."/>
            <person name="Seaver E.C."/>
            <person name="Weisblat D.A."/>
            <person name="Putnam N.H."/>
            <person name="Rokhsar D.S."/>
        </authorList>
    </citation>
    <scope>NUCLEOTIDE SEQUENCE</scope>
</reference>
<feature type="compositionally biased region" description="Low complexity" evidence="1">
    <location>
        <begin position="367"/>
        <end position="391"/>
    </location>
</feature>
<dbReference type="RefSeq" id="XP_009026395.1">
    <property type="nucleotide sequence ID" value="XM_009028147.1"/>
</dbReference>
<dbReference type="HOGENOM" id="CLU_412937_0_0_1"/>
<feature type="compositionally biased region" description="Polar residues" evidence="1">
    <location>
        <begin position="543"/>
        <end position="555"/>
    </location>
</feature>
<dbReference type="Proteomes" id="UP000015101">
    <property type="component" value="Unassembled WGS sequence"/>
</dbReference>
<accession>T1FEI6</accession>
<dbReference type="CDD" id="cd11304">
    <property type="entry name" value="Cadherin_repeat"/>
    <property type="match status" value="1"/>
</dbReference>
<feature type="compositionally biased region" description="Basic residues" evidence="1">
    <location>
        <begin position="357"/>
        <end position="366"/>
    </location>
</feature>
<name>T1FEI6_HELRO</name>
<reference evidence="5" key="1">
    <citation type="submission" date="2012-12" db="EMBL/GenBank/DDBJ databases">
        <authorList>
            <person name="Hellsten U."/>
            <person name="Grimwood J."/>
            <person name="Chapman J.A."/>
            <person name="Shapiro H."/>
            <person name="Aerts A."/>
            <person name="Otillar R.P."/>
            <person name="Terry A.Y."/>
            <person name="Boore J.L."/>
            <person name="Simakov O."/>
            <person name="Marletaz F."/>
            <person name="Cho S.-J."/>
            <person name="Edsinger-Gonzales E."/>
            <person name="Havlak P."/>
            <person name="Kuo D.-H."/>
            <person name="Larsson T."/>
            <person name="Lv J."/>
            <person name="Arendt D."/>
            <person name="Savage R."/>
            <person name="Osoegawa K."/>
            <person name="de Jong P."/>
            <person name="Lindberg D.R."/>
            <person name="Seaver E.C."/>
            <person name="Weisblat D.A."/>
            <person name="Putnam N.H."/>
            <person name="Grigoriev I.V."/>
            <person name="Rokhsar D.S."/>
        </authorList>
    </citation>
    <scope>NUCLEOTIDE SEQUENCE</scope>
</reference>
<organism evidence="4 5">
    <name type="scientific">Helobdella robusta</name>
    <name type="common">Californian leech</name>
    <dbReference type="NCBI Taxonomy" id="6412"/>
    <lineage>
        <taxon>Eukaryota</taxon>
        <taxon>Metazoa</taxon>
        <taxon>Spiralia</taxon>
        <taxon>Lophotrochozoa</taxon>
        <taxon>Annelida</taxon>
        <taxon>Clitellata</taxon>
        <taxon>Hirudinea</taxon>
        <taxon>Rhynchobdellida</taxon>
        <taxon>Glossiphoniidae</taxon>
        <taxon>Helobdella</taxon>
    </lineage>
</organism>
<dbReference type="KEGG" id="hro:HELRODRAFT_179303"/>
<evidence type="ECO:0000313" key="5">
    <source>
        <dbReference type="Proteomes" id="UP000015101"/>
    </source>
</evidence>
<evidence type="ECO:0000313" key="4">
    <source>
        <dbReference type="EnsemblMetazoa" id="HelroP179303"/>
    </source>
</evidence>
<feature type="chain" id="PRO_5010980596" description="CUB domain-containing protein" evidence="2">
    <location>
        <begin position="30"/>
        <end position="665"/>
    </location>
</feature>
<evidence type="ECO:0000256" key="2">
    <source>
        <dbReference type="SAM" id="SignalP"/>
    </source>
</evidence>
<keyword evidence="2" id="KW-0732">Signal</keyword>
<evidence type="ECO:0000256" key="1">
    <source>
        <dbReference type="SAM" id="MobiDB-lite"/>
    </source>
</evidence>
<dbReference type="EMBL" id="AMQM01006804">
    <property type="status" value="NOT_ANNOTATED_CDS"/>
    <property type="molecule type" value="Genomic_DNA"/>
</dbReference>
<sequence length="665" mass="75720">MENNYNKLSFILSLLAVCFCCCCWPLAVALRVQVADDVAPGFEVINLNARGYGYKLVTNILDQADNQNSNVVHNFKSYDSPNHRPSWIPDLGKTDRIINNHAYNNMPAQNALHQPNNDKIRNISNHWNSELKQKSRERDKCYNSFKILGDKIFDITPGGSIVTTNYLSNFTDCKFKLTLRHTTSSRYKSRDRTITINVVTGENVARFVEYSYDGTLLENSPALSLVQSLSDLYAVTGGELENICAFQPLCISSCINGITDETKNKDAPFKNVKADDKDGDKIIKNSFNFNKMKHCKTADVYKNRKVASGSSDFVRDAYWYSIVDGPSHFFEIFQPENNYNDIIYNSNCKSNNNVERKNHHNNRRNNIRINNSNSNNSHNNNNNNDNNNNNNHNRHTSVQSNDNNMHDASNEQMNGINCRPPALIRTLQSSDKFSDTQYMLVVMATPINNNITTNFQTTTCKIWINVKKRNNTSLKFNDKTSKKKSSNHQKDDGTIDSTNANGTNAKELHKLFSTQTHKPPANKQVEKTIIKSKSINNSASIHQPIQQPKKLSNRQPNRKQRSALVKPTNVVHISESAHGDLITINKKYYETLSFKKRPKHAGEGNEGVDWWSPEDFFEIDNFSGVIRLKHGQRLDYESRPVIDFTVVLTTIDDPNCEFDVLNLKI</sequence>
<dbReference type="CTD" id="20207235"/>
<evidence type="ECO:0000313" key="3">
    <source>
        <dbReference type="EMBL" id="ESN95528.1"/>
    </source>
</evidence>
<protein>
    <recommendedName>
        <fullName evidence="6">CUB domain-containing protein</fullName>
    </recommendedName>
</protein>
<dbReference type="InParanoid" id="T1FEI6"/>
<dbReference type="AlphaFoldDB" id="T1FEI6"/>